<reference evidence="1" key="1">
    <citation type="submission" date="2019-11" db="EMBL/GenBank/DDBJ databases">
        <authorList>
            <person name="Feng L."/>
        </authorList>
    </citation>
    <scope>NUCLEOTIDE SEQUENCE</scope>
    <source>
        <strain evidence="1">CaerofaciensLFYP39</strain>
    </source>
</reference>
<dbReference type="AlphaFoldDB" id="A0A6N3EG11"/>
<name>A0A6N3EG11_9ACTN</name>
<proteinExistence type="predicted"/>
<dbReference type="Gene3D" id="2.60.120.1140">
    <property type="entry name" value="Protein of unknown function DUF192"/>
    <property type="match status" value="1"/>
</dbReference>
<accession>A0A6N3EG11</accession>
<dbReference type="EMBL" id="CACRTW010000055">
    <property type="protein sequence ID" value="VYU39980.1"/>
    <property type="molecule type" value="Genomic_DNA"/>
</dbReference>
<evidence type="ECO:0008006" key="2">
    <source>
        <dbReference type="Google" id="ProtNLM"/>
    </source>
</evidence>
<protein>
    <recommendedName>
        <fullName evidence="2">DUF192 domain-containing protein</fullName>
    </recommendedName>
</protein>
<organism evidence="1">
    <name type="scientific">Collinsella aerofaciens</name>
    <dbReference type="NCBI Taxonomy" id="74426"/>
    <lineage>
        <taxon>Bacteria</taxon>
        <taxon>Bacillati</taxon>
        <taxon>Actinomycetota</taxon>
        <taxon>Coriobacteriia</taxon>
        <taxon>Coriobacteriales</taxon>
        <taxon>Coriobacteriaceae</taxon>
        <taxon>Collinsella</taxon>
    </lineage>
</organism>
<dbReference type="RefSeq" id="WP_156600880.1">
    <property type="nucleotide sequence ID" value="NZ_CACRTW010000055.1"/>
</dbReference>
<gene>
    <name evidence="1" type="ORF">CALFYP39_00037</name>
</gene>
<sequence>MSFKYDIPCVATTRSGAEVPLSLRAAKTFRDKAIGYMGARSIAKFCGTVYSRGRSFHTLFMRIPVDVCWIGRFDPSNQSWPVVSLDASVAPWRILFAPRGAVGGIEVAPGTFTESDRPLLIRRLD</sequence>
<dbReference type="InterPro" id="IPR038695">
    <property type="entry name" value="Saro_0823-like_sf"/>
</dbReference>
<evidence type="ECO:0000313" key="1">
    <source>
        <dbReference type="EMBL" id="VYU39980.1"/>
    </source>
</evidence>